<gene>
    <name evidence="2" type="ORF">J2S10_004379</name>
</gene>
<name>A0ABT9Y034_9BACI</name>
<accession>A0ABT9Y034</accession>
<dbReference type="RefSeq" id="WP_307412253.1">
    <property type="nucleotide sequence ID" value="NZ_JAUSTW010000008.1"/>
</dbReference>
<proteinExistence type="predicted"/>
<evidence type="ECO:0000256" key="1">
    <source>
        <dbReference type="SAM" id="SignalP"/>
    </source>
</evidence>
<evidence type="ECO:0000313" key="2">
    <source>
        <dbReference type="EMBL" id="MDQ0201173.1"/>
    </source>
</evidence>
<comment type="caution">
    <text evidence="2">The sequence shown here is derived from an EMBL/GenBank/DDBJ whole genome shotgun (WGS) entry which is preliminary data.</text>
</comment>
<dbReference type="PROSITE" id="PS51257">
    <property type="entry name" value="PROKAR_LIPOPROTEIN"/>
    <property type="match status" value="1"/>
</dbReference>
<evidence type="ECO:0000313" key="3">
    <source>
        <dbReference type="Proteomes" id="UP001224122"/>
    </source>
</evidence>
<evidence type="ECO:0008006" key="4">
    <source>
        <dbReference type="Google" id="ProtNLM"/>
    </source>
</evidence>
<keyword evidence="1" id="KW-0732">Signal</keyword>
<reference evidence="2 3" key="1">
    <citation type="submission" date="2023-07" db="EMBL/GenBank/DDBJ databases">
        <title>Genomic Encyclopedia of Type Strains, Phase IV (KMG-IV): sequencing the most valuable type-strain genomes for metagenomic binning, comparative biology and taxonomic classification.</title>
        <authorList>
            <person name="Goeker M."/>
        </authorList>
    </citation>
    <scope>NUCLEOTIDE SEQUENCE [LARGE SCALE GENOMIC DNA]</scope>
    <source>
        <strain evidence="2 3">DSM 27594</strain>
    </source>
</reference>
<keyword evidence="3" id="KW-1185">Reference proteome</keyword>
<protein>
    <recommendedName>
        <fullName evidence="4">Lipoprotein</fullName>
    </recommendedName>
</protein>
<dbReference type="EMBL" id="JAUSTW010000008">
    <property type="protein sequence ID" value="MDQ0201173.1"/>
    <property type="molecule type" value="Genomic_DNA"/>
</dbReference>
<feature type="chain" id="PRO_5045330526" description="Lipoprotein" evidence="1">
    <location>
        <begin position="30"/>
        <end position="72"/>
    </location>
</feature>
<organism evidence="2 3">
    <name type="scientific">Neobacillus ginsengisoli</name>
    <dbReference type="NCBI Taxonomy" id="904295"/>
    <lineage>
        <taxon>Bacteria</taxon>
        <taxon>Bacillati</taxon>
        <taxon>Bacillota</taxon>
        <taxon>Bacilli</taxon>
        <taxon>Bacillales</taxon>
        <taxon>Bacillaceae</taxon>
        <taxon>Neobacillus</taxon>
    </lineage>
</organism>
<sequence length="72" mass="8219">MSRYCYQSFTIISLSMSILLMSSCGQSQRKDDVPNIVRENTNGIGKPSAVYFKSTLFIDFWAMRIKDICLVV</sequence>
<feature type="signal peptide" evidence="1">
    <location>
        <begin position="1"/>
        <end position="29"/>
    </location>
</feature>
<dbReference type="Proteomes" id="UP001224122">
    <property type="component" value="Unassembled WGS sequence"/>
</dbReference>